<dbReference type="Pfam" id="PF24883">
    <property type="entry name" value="NPHP3_N"/>
    <property type="match status" value="1"/>
</dbReference>
<dbReference type="InterPro" id="IPR027417">
    <property type="entry name" value="P-loop_NTPase"/>
</dbReference>
<feature type="coiled-coil region" evidence="2">
    <location>
        <begin position="11"/>
        <end position="45"/>
    </location>
</feature>
<proteinExistence type="predicted"/>
<protein>
    <recommendedName>
        <fullName evidence="3">Nephrocystin 3-like N-terminal domain-containing protein</fullName>
    </recommendedName>
</protein>
<organism evidence="4 5">
    <name type="scientific">Leucocoprinus birnbaumii</name>
    <dbReference type="NCBI Taxonomy" id="56174"/>
    <lineage>
        <taxon>Eukaryota</taxon>
        <taxon>Fungi</taxon>
        <taxon>Dikarya</taxon>
        <taxon>Basidiomycota</taxon>
        <taxon>Agaricomycotina</taxon>
        <taxon>Agaricomycetes</taxon>
        <taxon>Agaricomycetidae</taxon>
        <taxon>Agaricales</taxon>
        <taxon>Agaricineae</taxon>
        <taxon>Agaricaceae</taxon>
        <taxon>Leucocoprinus</taxon>
    </lineage>
</organism>
<dbReference type="AlphaFoldDB" id="A0AAD5VK27"/>
<feature type="domain" description="Nephrocystin 3-like N-terminal" evidence="3">
    <location>
        <begin position="84"/>
        <end position="205"/>
    </location>
</feature>
<evidence type="ECO:0000256" key="1">
    <source>
        <dbReference type="ARBA" id="ARBA00022737"/>
    </source>
</evidence>
<dbReference type="InterPro" id="IPR056884">
    <property type="entry name" value="NPHP3-like_N"/>
</dbReference>
<dbReference type="Proteomes" id="UP001213000">
    <property type="component" value="Unassembled WGS sequence"/>
</dbReference>
<dbReference type="PANTHER" id="PTHR10039">
    <property type="entry name" value="AMELOGENIN"/>
    <property type="match status" value="1"/>
</dbReference>
<dbReference type="PANTHER" id="PTHR10039:SF15">
    <property type="entry name" value="NACHT DOMAIN-CONTAINING PROTEIN"/>
    <property type="match status" value="1"/>
</dbReference>
<sequence length="619" mass="69192">MSYFGWRNDPRGAAREAIAQVRQQLQLLEKKEEHLRKKIGEEMNEAKSNIVSNKSAGFESQPTNGGRVFRGGPCCYPGTRKSFLDQIIGWISDDSRESHILWLCGALGVGKTAIVNLVAQWADESNLLAVSIPHASKHSLEQIIATVAYELALTSSGYAELLYDMIKNKAPLNWKSDSGSQVIDLLVPLSDLPHEPKRLVVIDGIGASHLELIKSITLLSDLPLLWLISSQPVREILLALYHTPNPCHYVELPYGDYPEVAQDIEHYLRQELMQSMHLRSTGGISIRQTPSLSEDDFSIILKAASNTFSYAEGFLQFIRIYSSEPNTGIKKLVDLIKSSEKESSSEYRHLFFGLDPAYRTILSQIRGRLDLAQVIILITGASATLAIQEIASFMGLPSEEIDSLVGQLHPVLHFTPSKHRVGQPTVGLSHKFLIDYLDDSSRSLKLSVDHRVIYPRLTRACLSSIRQNQSLLALGAQMTPYVEILHRVTLFSISSIWQFFPKLPEILPAQQLMSELVTTLGVLQRFSGRIPVRDFIRFIYWAKDIKPNLVRTSCTSAVDFMLIEACHTIAEPLSLFETSTLGYLSLSDAPRYVLLGHSQDPVLVILINEGITIYSVKDL</sequence>
<keyword evidence="5" id="KW-1185">Reference proteome</keyword>
<evidence type="ECO:0000259" key="3">
    <source>
        <dbReference type="Pfam" id="PF24883"/>
    </source>
</evidence>
<name>A0AAD5VK27_9AGAR</name>
<dbReference type="EMBL" id="JANIEX010000861">
    <property type="protein sequence ID" value="KAJ3562505.1"/>
    <property type="molecule type" value="Genomic_DNA"/>
</dbReference>
<dbReference type="SUPFAM" id="SSF52540">
    <property type="entry name" value="P-loop containing nucleoside triphosphate hydrolases"/>
    <property type="match status" value="1"/>
</dbReference>
<keyword evidence="2" id="KW-0175">Coiled coil</keyword>
<evidence type="ECO:0000313" key="5">
    <source>
        <dbReference type="Proteomes" id="UP001213000"/>
    </source>
</evidence>
<keyword evidence="1" id="KW-0677">Repeat</keyword>
<dbReference type="Gene3D" id="3.40.50.300">
    <property type="entry name" value="P-loop containing nucleotide triphosphate hydrolases"/>
    <property type="match status" value="1"/>
</dbReference>
<gene>
    <name evidence="4" type="ORF">NP233_g9527</name>
</gene>
<dbReference type="Gene3D" id="1.10.287.1060">
    <property type="entry name" value="ESAT-6-like"/>
    <property type="match status" value="1"/>
</dbReference>
<reference evidence="4" key="1">
    <citation type="submission" date="2022-07" db="EMBL/GenBank/DDBJ databases">
        <title>Genome Sequence of Leucocoprinus birnbaumii.</title>
        <authorList>
            <person name="Buettner E."/>
        </authorList>
    </citation>
    <scope>NUCLEOTIDE SEQUENCE</scope>
    <source>
        <strain evidence="4">VT141</strain>
    </source>
</reference>
<evidence type="ECO:0000256" key="2">
    <source>
        <dbReference type="SAM" id="Coils"/>
    </source>
</evidence>
<evidence type="ECO:0000313" key="4">
    <source>
        <dbReference type="EMBL" id="KAJ3562505.1"/>
    </source>
</evidence>
<accession>A0AAD5VK27</accession>
<comment type="caution">
    <text evidence="4">The sequence shown here is derived from an EMBL/GenBank/DDBJ whole genome shotgun (WGS) entry which is preliminary data.</text>
</comment>